<dbReference type="GO" id="GO:0016787">
    <property type="term" value="F:hydrolase activity"/>
    <property type="evidence" value="ECO:0007669"/>
    <property type="project" value="UniProtKB-KW"/>
</dbReference>
<dbReference type="SUPFAM" id="SSF53474">
    <property type="entry name" value="alpha/beta-Hydrolases"/>
    <property type="match status" value="1"/>
</dbReference>
<feature type="domain" description="AB hydrolase-1" evidence="2">
    <location>
        <begin position="56"/>
        <end position="169"/>
    </location>
</feature>
<evidence type="ECO:0000259" key="2">
    <source>
        <dbReference type="Pfam" id="PF00561"/>
    </source>
</evidence>
<dbReference type="Proteomes" id="UP000423525">
    <property type="component" value="Chromosome"/>
</dbReference>
<dbReference type="RefSeq" id="WP_155871379.1">
    <property type="nucleotide sequence ID" value="NZ_CP168248.1"/>
</dbReference>
<dbReference type="KEGG" id="crf:FRC0190_00307"/>
<protein>
    <submittedName>
        <fullName evidence="3">Alpha/beta hydrolase</fullName>
    </submittedName>
</protein>
<sequence>MAAFFKRSNHSPEVPPAPISPHVVELDGPFSHIMLHTRGVRLHAATAGDPANPLIVLLHDSFGGWFDFKECLAPLAAAGFHVAAIDFRGYGLSDKPPTGYDHYLATGDIAGSIRTLGHESAHVIACGSGAAIAWLLAANYPRHVASLTTMGAIHPLDIRRAIIDRPWLFTYPVSMTTMFRLPRVLSKRLWRLKDTWVERDLRRWTSLSFQTSPEFADTLALRRLAMSIDSTFPAVAKTSRYVVNVPPLKWASQRVTAPTRVLVDASPYARYLARRAASRCTGDFDTFSIPSTRMRPHLEDPAAFVAQVLKFL</sequence>
<organism evidence="3 4">
    <name type="scientific">Corynebacterium rouxii</name>
    <dbReference type="NCBI Taxonomy" id="2719119"/>
    <lineage>
        <taxon>Bacteria</taxon>
        <taxon>Bacillati</taxon>
        <taxon>Actinomycetota</taxon>
        <taxon>Actinomycetes</taxon>
        <taxon>Mycobacteriales</taxon>
        <taxon>Corynebacteriaceae</taxon>
        <taxon>Corynebacterium</taxon>
    </lineage>
</organism>
<evidence type="ECO:0000256" key="1">
    <source>
        <dbReference type="SAM" id="MobiDB-lite"/>
    </source>
</evidence>
<dbReference type="InterPro" id="IPR000073">
    <property type="entry name" value="AB_hydrolase_1"/>
</dbReference>
<dbReference type="EMBL" id="LR738855">
    <property type="protein sequence ID" value="VZH84281.1"/>
    <property type="molecule type" value="Genomic_DNA"/>
</dbReference>
<name>A0A6I8M8T7_9CORY</name>
<reference evidence="3 4" key="1">
    <citation type="submission" date="2019-11" db="EMBL/GenBank/DDBJ databases">
        <authorList>
            <person name="Brisse S."/>
        </authorList>
    </citation>
    <scope>NUCLEOTIDE SEQUENCE [LARGE SCALE GENOMIC DNA]</scope>
    <source>
        <strain evidence="3">FRC0190</strain>
    </source>
</reference>
<dbReference type="Gene3D" id="3.40.50.1820">
    <property type="entry name" value="alpha/beta hydrolase"/>
    <property type="match status" value="1"/>
</dbReference>
<dbReference type="PANTHER" id="PTHR43329">
    <property type="entry name" value="EPOXIDE HYDROLASE"/>
    <property type="match status" value="1"/>
</dbReference>
<evidence type="ECO:0000313" key="4">
    <source>
        <dbReference type="Proteomes" id="UP000423525"/>
    </source>
</evidence>
<dbReference type="AlphaFoldDB" id="A0A6I8M8T7"/>
<accession>A0A6I8M8T7</accession>
<gene>
    <name evidence="3" type="ORF">FRC0190_00307</name>
</gene>
<feature type="region of interest" description="Disordered" evidence="1">
    <location>
        <begin position="1"/>
        <end position="20"/>
    </location>
</feature>
<dbReference type="InterPro" id="IPR029058">
    <property type="entry name" value="AB_hydrolase_fold"/>
</dbReference>
<proteinExistence type="predicted"/>
<evidence type="ECO:0000313" key="3">
    <source>
        <dbReference type="EMBL" id="VZH84281.1"/>
    </source>
</evidence>
<dbReference type="Pfam" id="PF00561">
    <property type="entry name" value="Abhydrolase_1"/>
    <property type="match status" value="1"/>
</dbReference>
<keyword evidence="3" id="KW-0378">Hydrolase</keyword>